<dbReference type="STRING" id="929556.Solca_3927"/>
<feature type="chain" id="PRO_5003615075" description="DUF4136 domain-containing protein" evidence="1">
    <location>
        <begin position="18"/>
        <end position="186"/>
    </location>
</feature>
<dbReference type="RefSeq" id="WP_014682145.1">
    <property type="nucleotide sequence ID" value="NC_017770.1"/>
</dbReference>
<protein>
    <recommendedName>
        <fullName evidence="2">DUF4136 domain-containing protein</fullName>
    </recommendedName>
</protein>
<evidence type="ECO:0000313" key="4">
    <source>
        <dbReference type="Proteomes" id="UP000007590"/>
    </source>
</evidence>
<dbReference type="Pfam" id="PF13590">
    <property type="entry name" value="DUF4136"/>
    <property type="match status" value="1"/>
</dbReference>
<dbReference type="HOGENOM" id="CLU_113282_0_0_10"/>
<keyword evidence="1" id="KW-0732">Signal</keyword>
<name>H8KM00_SOLCM</name>
<gene>
    <name evidence="3" type="ordered locus">Solca_3927</name>
</gene>
<sequence length="186" mass="20999">MRKYILLFLPLIIMACASPKVTVKNEAATTNWNNYKSFDFYKLDVSGDTVSAVFKERTDLLKTAIAKNLTARGLVQNNENPDLLINIGLVVKEKVQTRETSFTDPDRPKYMGTRNYSWKSETVETGRYREGFVTLDFIEGKLKTPLWQVSADGILPEKTEQIQKNIDQTIATILKDFPIAGNGASK</sequence>
<dbReference type="KEGG" id="scn:Solca_3927"/>
<feature type="signal peptide" evidence="1">
    <location>
        <begin position="1"/>
        <end position="17"/>
    </location>
</feature>
<reference evidence="3" key="1">
    <citation type="submission" date="2012-02" db="EMBL/GenBank/DDBJ databases">
        <title>The complete genome of Solitalea canadensis DSM 3403.</title>
        <authorList>
            <consortium name="US DOE Joint Genome Institute (JGI-PGF)"/>
            <person name="Lucas S."/>
            <person name="Copeland A."/>
            <person name="Lapidus A."/>
            <person name="Glavina del Rio T."/>
            <person name="Dalin E."/>
            <person name="Tice H."/>
            <person name="Bruce D."/>
            <person name="Goodwin L."/>
            <person name="Pitluck S."/>
            <person name="Peters L."/>
            <person name="Ovchinnikova G."/>
            <person name="Lu M."/>
            <person name="Kyrpides N."/>
            <person name="Mavromatis K."/>
            <person name="Ivanova N."/>
            <person name="Brettin T."/>
            <person name="Detter J.C."/>
            <person name="Han C."/>
            <person name="Larimer F."/>
            <person name="Land M."/>
            <person name="Hauser L."/>
            <person name="Markowitz V."/>
            <person name="Cheng J.-F."/>
            <person name="Hugenholtz P."/>
            <person name="Woyke T."/>
            <person name="Wu D."/>
            <person name="Spring S."/>
            <person name="Schroeder M."/>
            <person name="Kopitz M."/>
            <person name="Brambilla E."/>
            <person name="Klenk H.-P."/>
            <person name="Eisen J.A."/>
        </authorList>
    </citation>
    <scope>NUCLEOTIDE SEQUENCE</scope>
    <source>
        <strain evidence="3">DSM 3403</strain>
    </source>
</reference>
<dbReference type="OrthoDB" id="118896at2"/>
<evidence type="ECO:0000256" key="1">
    <source>
        <dbReference type="SAM" id="SignalP"/>
    </source>
</evidence>
<evidence type="ECO:0000259" key="2">
    <source>
        <dbReference type="Pfam" id="PF13590"/>
    </source>
</evidence>
<evidence type="ECO:0000313" key="3">
    <source>
        <dbReference type="EMBL" id="AFD08922.1"/>
    </source>
</evidence>
<accession>H8KM00</accession>
<dbReference type="EMBL" id="CP003349">
    <property type="protein sequence ID" value="AFD08922.1"/>
    <property type="molecule type" value="Genomic_DNA"/>
</dbReference>
<dbReference type="Gene3D" id="3.30.160.670">
    <property type="match status" value="1"/>
</dbReference>
<dbReference type="PROSITE" id="PS51257">
    <property type="entry name" value="PROKAR_LIPOPROTEIN"/>
    <property type="match status" value="1"/>
</dbReference>
<feature type="domain" description="DUF4136" evidence="2">
    <location>
        <begin position="28"/>
        <end position="178"/>
    </location>
</feature>
<proteinExistence type="predicted"/>
<dbReference type="Proteomes" id="UP000007590">
    <property type="component" value="Chromosome"/>
</dbReference>
<keyword evidence="4" id="KW-1185">Reference proteome</keyword>
<dbReference type="AlphaFoldDB" id="H8KM00"/>
<dbReference type="eggNOG" id="ENOG5032S7R">
    <property type="taxonomic scope" value="Bacteria"/>
</dbReference>
<dbReference type="InterPro" id="IPR025411">
    <property type="entry name" value="DUF4136"/>
</dbReference>
<organism evidence="3 4">
    <name type="scientific">Solitalea canadensis (strain ATCC 29591 / DSM 3403 / JCM 21819 / LMG 8368 / NBRC 15130 / NCIMB 12057 / USAM 9D)</name>
    <name type="common">Flexibacter canadensis</name>
    <dbReference type="NCBI Taxonomy" id="929556"/>
    <lineage>
        <taxon>Bacteria</taxon>
        <taxon>Pseudomonadati</taxon>
        <taxon>Bacteroidota</taxon>
        <taxon>Sphingobacteriia</taxon>
        <taxon>Sphingobacteriales</taxon>
        <taxon>Sphingobacteriaceae</taxon>
        <taxon>Solitalea</taxon>
    </lineage>
</organism>